<dbReference type="Proteomes" id="UP000282386">
    <property type="component" value="Chromosome"/>
</dbReference>
<sequence length="206" mass="22480">MQVLVARIGKPHGIRGEVTVELFTDAPEERFSRGEVLHIDGFTHGTVAATVAPAGALTVASARWNKKILVVRFEEITTRNHAEDLRNTLLMFEVPEDVNSEEEGFYEHQLLELPVFLLEDVPDGEIPNDNPAVGEPLGTVIGLQTMPVQDLLLVKLSPAYGGQEIMVPFVDEIVPEVVPTEGDEPGFVLLSPPEGLIELSTPLKGK</sequence>
<dbReference type="GO" id="GO:0005840">
    <property type="term" value="C:ribosome"/>
    <property type="evidence" value="ECO:0007669"/>
    <property type="project" value="InterPro"/>
</dbReference>
<comment type="subunit">
    <text evidence="5">Binds ribosomal protein uS19.</text>
</comment>
<keyword evidence="1 5" id="KW-0963">Cytoplasm</keyword>
<protein>
    <recommendedName>
        <fullName evidence="5">Ribosome maturation factor RimM</fullName>
    </recommendedName>
</protein>
<evidence type="ECO:0000256" key="1">
    <source>
        <dbReference type="ARBA" id="ARBA00022490"/>
    </source>
</evidence>
<proteinExistence type="inferred from homology"/>
<dbReference type="Pfam" id="PF24986">
    <property type="entry name" value="PRC_RimM"/>
    <property type="match status" value="1"/>
</dbReference>
<accession>A0A7Z9A4A9</accession>
<dbReference type="GO" id="GO:0005737">
    <property type="term" value="C:cytoplasm"/>
    <property type="evidence" value="ECO:0007669"/>
    <property type="project" value="UniProtKB-SubCell"/>
</dbReference>
<dbReference type="Pfam" id="PF01782">
    <property type="entry name" value="RimM"/>
    <property type="match status" value="1"/>
</dbReference>
<comment type="similarity">
    <text evidence="5">Belongs to the RimM family.</text>
</comment>
<dbReference type="InterPro" id="IPR036976">
    <property type="entry name" value="RimM_N_sf"/>
</dbReference>
<evidence type="ECO:0000256" key="4">
    <source>
        <dbReference type="ARBA" id="ARBA00023186"/>
    </source>
</evidence>
<evidence type="ECO:0000313" key="8">
    <source>
        <dbReference type="EMBL" id="VEI23241.1"/>
    </source>
</evidence>
<dbReference type="NCBIfam" id="TIGR02273">
    <property type="entry name" value="16S_RimM"/>
    <property type="match status" value="1"/>
</dbReference>
<keyword evidence="4 5" id="KW-0143">Chaperone</keyword>
<keyword evidence="2 5" id="KW-0690">Ribosome biogenesis</keyword>
<keyword evidence="3 5" id="KW-0698">rRNA processing</keyword>
<evidence type="ECO:0000259" key="7">
    <source>
        <dbReference type="Pfam" id="PF24986"/>
    </source>
</evidence>
<organism evidence="8 9">
    <name type="scientific">Rothia aeria</name>
    <dbReference type="NCBI Taxonomy" id="172042"/>
    <lineage>
        <taxon>Bacteria</taxon>
        <taxon>Bacillati</taxon>
        <taxon>Actinomycetota</taxon>
        <taxon>Actinomycetes</taxon>
        <taxon>Micrococcales</taxon>
        <taxon>Micrococcaceae</taxon>
        <taxon>Rothia</taxon>
    </lineage>
</organism>
<dbReference type="Gene3D" id="2.30.30.240">
    <property type="entry name" value="PRC-barrel domain"/>
    <property type="match status" value="1"/>
</dbReference>
<evidence type="ECO:0000256" key="5">
    <source>
        <dbReference type="HAMAP-Rule" id="MF_00014"/>
    </source>
</evidence>
<dbReference type="GO" id="GO:0042274">
    <property type="term" value="P:ribosomal small subunit biogenesis"/>
    <property type="evidence" value="ECO:0007669"/>
    <property type="project" value="UniProtKB-UniRule"/>
</dbReference>
<name>A0A7Z9A4A9_9MICC</name>
<dbReference type="InterPro" id="IPR009000">
    <property type="entry name" value="Transl_B-barrel_sf"/>
</dbReference>
<dbReference type="InterPro" id="IPR056792">
    <property type="entry name" value="PRC_RimM"/>
</dbReference>
<comment type="function">
    <text evidence="5">An accessory protein needed during the final step in the assembly of 30S ribosomal subunit, possibly for assembly of the head region. Essential for efficient processing of 16S rRNA. May be needed both before and after RbfA during the maturation of 16S rRNA. It has affinity for free ribosomal 30S subunits but not for 70S ribosomes.</text>
</comment>
<evidence type="ECO:0000313" key="9">
    <source>
        <dbReference type="Proteomes" id="UP000282386"/>
    </source>
</evidence>
<gene>
    <name evidence="5 8" type="primary">rimM</name>
    <name evidence="8" type="ORF">NCTC10207_01341</name>
</gene>
<dbReference type="PANTHER" id="PTHR33692:SF1">
    <property type="entry name" value="RIBOSOME MATURATION FACTOR RIMM"/>
    <property type="match status" value="1"/>
</dbReference>
<dbReference type="InterPro" id="IPR011961">
    <property type="entry name" value="RimM"/>
</dbReference>
<feature type="domain" description="RimM N-terminal" evidence="6">
    <location>
        <begin position="5"/>
        <end position="91"/>
    </location>
</feature>
<dbReference type="SUPFAM" id="SSF50346">
    <property type="entry name" value="PRC-barrel domain"/>
    <property type="match status" value="1"/>
</dbReference>
<dbReference type="SUPFAM" id="SSF50447">
    <property type="entry name" value="Translation proteins"/>
    <property type="match status" value="1"/>
</dbReference>
<comment type="subcellular location">
    <subcellularLocation>
        <location evidence="5">Cytoplasm</location>
    </subcellularLocation>
</comment>
<dbReference type="PANTHER" id="PTHR33692">
    <property type="entry name" value="RIBOSOME MATURATION FACTOR RIMM"/>
    <property type="match status" value="1"/>
</dbReference>
<dbReference type="InterPro" id="IPR002676">
    <property type="entry name" value="RimM_N"/>
</dbReference>
<evidence type="ECO:0000259" key="6">
    <source>
        <dbReference type="Pfam" id="PF01782"/>
    </source>
</evidence>
<comment type="domain">
    <text evidence="5">The PRC barrel domain binds ribosomal protein uS19.</text>
</comment>
<dbReference type="HAMAP" id="MF_00014">
    <property type="entry name" value="Ribosome_mat_RimM"/>
    <property type="match status" value="1"/>
</dbReference>
<dbReference type="EMBL" id="LR134479">
    <property type="protein sequence ID" value="VEI23241.1"/>
    <property type="molecule type" value="Genomic_DNA"/>
</dbReference>
<dbReference type="GO" id="GO:0043022">
    <property type="term" value="F:ribosome binding"/>
    <property type="evidence" value="ECO:0007669"/>
    <property type="project" value="InterPro"/>
</dbReference>
<evidence type="ECO:0000256" key="2">
    <source>
        <dbReference type="ARBA" id="ARBA00022517"/>
    </source>
</evidence>
<feature type="domain" description="Ribosome maturation factor RimM PRC barrel" evidence="7">
    <location>
        <begin position="134"/>
        <end position="177"/>
    </location>
</feature>
<dbReference type="Gene3D" id="2.40.30.60">
    <property type="entry name" value="RimM"/>
    <property type="match status" value="1"/>
</dbReference>
<reference evidence="8 9" key="1">
    <citation type="submission" date="2018-12" db="EMBL/GenBank/DDBJ databases">
        <authorList>
            <consortium name="Pathogen Informatics"/>
        </authorList>
    </citation>
    <scope>NUCLEOTIDE SEQUENCE [LARGE SCALE GENOMIC DNA]</scope>
    <source>
        <strain evidence="8 9">NCTC10207</strain>
    </source>
</reference>
<dbReference type="InterPro" id="IPR011033">
    <property type="entry name" value="PRC_barrel-like_sf"/>
</dbReference>
<dbReference type="RefSeq" id="WP_126500150.1">
    <property type="nucleotide sequence ID" value="NZ_LR134479.1"/>
</dbReference>
<dbReference type="GO" id="GO:0006364">
    <property type="term" value="P:rRNA processing"/>
    <property type="evidence" value="ECO:0007669"/>
    <property type="project" value="UniProtKB-UniRule"/>
</dbReference>
<evidence type="ECO:0000256" key="3">
    <source>
        <dbReference type="ARBA" id="ARBA00022552"/>
    </source>
</evidence>
<dbReference type="AlphaFoldDB" id="A0A7Z9A4A9"/>